<dbReference type="Proteomes" id="UP000790347">
    <property type="component" value="Unassembled WGS sequence"/>
</dbReference>
<reference evidence="1" key="2">
    <citation type="journal article" date="2022" name="Res Sq">
        <title>Comparative Genomics Reveals Insights into the Divergent Evolution of Astigmatic Mites and Household Pest Adaptations.</title>
        <authorList>
            <person name="Xiong Q."/>
            <person name="Wan A.T.-Y."/>
            <person name="Liu X.-Y."/>
            <person name="Fung C.S.-H."/>
            <person name="Xiao X."/>
            <person name="Malainual N."/>
            <person name="Hou J."/>
            <person name="Wang L."/>
            <person name="Wang M."/>
            <person name="Yang K."/>
            <person name="Cui Y."/>
            <person name="Leung E."/>
            <person name="Nong W."/>
            <person name="Shin S.-K."/>
            <person name="Au S."/>
            <person name="Jeong K.Y."/>
            <person name="Chew F.T."/>
            <person name="Hui J."/>
            <person name="Leung T.F."/>
            <person name="Tungtrongchitr A."/>
            <person name="Zhong N."/>
            <person name="Liu Z."/>
            <person name="Tsui S."/>
        </authorList>
    </citation>
    <scope>NUCLEOTIDE SEQUENCE</scope>
    <source>
        <strain evidence="1">Derf</strain>
        <tissue evidence="1">Whole organism</tissue>
    </source>
</reference>
<name>A0A922HNL9_DERFA</name>
<proteinExistence type="predicted"/>
<sequence>MKFAKINKLKIEISDDDDNDNWKKVMCDNYECHKKSSSSSSFEFSNRRKKQVDACIVNWWVTIFNGNCHHNKASQSEKN</sequence>
<reference evidence="1" key="1">
    <citation type="submission" date="2013-05" db="EMBL/GenBank/DDBJ databases">
        <authorList>
            <person name="Yim A.K.Y."/>
            <person name="Chan T.F."/>
            <person name="Ji K.M."/>
            <person name="Liu X.Y."/>
            <person name="Zhou J.W."/>
            <person name="Li R.Q."/>
            <person name="Yang K.Y."/>
            <person name="Li J."/>
            <person name="Li M."/>
            <person name="Law P.T.W."/>
            <person name="Wu Y.L."/>
            <person name="Cai Z.L."/>
            <person name="Qin H."/>
            <person name="Bao Y."/>
            <person name="Leung R.K.K."/>
            <person name="Ng P.K.S."/>
            <person name="Zou J."/>
            <person name="Zhong X.J."/>
            <person name="Ran P.X."/>
            <person name="Zhong N.S."/>
            <person name="Liu Z.G."/>
            <person name="Tsui S.K.W."/>
        </authorList>
    </citation>
    <scope>NUCLEOTIDE SEQUENCE</scope>
    <source>
        <strain evidence="1">Derf</strain>
        <tissue evidence="1">Whole organism</tissue>
    </source>
</reference>
<accession>A0A922HNL9</accession>
<evidence type="ECO:0000313" key="1">
    <source>
        <dbReference type="EMBL" id="KAH9493475.1"/>
    </source>
</evidence>
<gene>
    <name evidence="1" type="ORF">DERF_014219</name>
</gene>
<organism evidence="1 2">
    <name type="scientific">Dermatophagoides farinae</name>
    <name type="common">American house dust mite</name>
    <dbReference type="NCBI Taxonomy" id="6954"/>
    <lineage>
        <taxon>Eukaryota</taxon>
        <taxon>Metazoa</taxon>
        <taxon>Ecdysozoa</taxon>
        <taxon>Arthropoda</taxon>
        <taxon>Chelicerata</taxon>
        <taxon>Arachnida</taxon>
        <taxon>Acari</taxon>
        <taxon>Acariformes</taxon>
        <taxon>Sarcoptiformes</taxon>
        <taxon>Astigmata</taxon>
        <taxon>Psoroptidia</taxon>
        <taxon>Analgoidea</taxon>
        <taxon>Pyroglyphidae</taxon>
        <taxon>Dermatophagoidinae</taxon>
        <taxon>Dermatophagoides</taxon>
    </lineage>
</organism>
<dbReference type="EMBL" id="ASGP02000008">
    <property type="protein sequence ID" value="KAH9493475.1"/>
    <property type="molecule type" value="Genomic_DNA"/>
</dbReference>
<keyword evidence="2" id="KW-1185">Reference proteome</keyword>
<protein>
    <submittedName>
        <fullName evidence="1">Uncharacterized protein</fullName>
    </submittedName>
</protein>
<dbReference type="AlphaFoldDB" id="A0A922HNL9"/>
<evidence type="ECO:0000313" key="2">
    <source>
        <dbReference type="Proteomes" id="UP000790347"/>
    </source>
</evidence>
<comment type="caution">
    <text evidence="1">The sequence shown here is derived from an EMBL/GenBank/DDBJ whole genome shotgun (WGS) entry which is preliminary data.</text>
</comment>